<dbReference type="GO" id="GO:0033585">
    <property type="term" value="P:L-phenylalanine biosynthetic process from chorismate via phenylpyruvate"/>
    <property type="evidence" value="ECO:0007669"/>
    <property type="project" value="TreeGrafter"/>
</dbReference>
<dbReference type="Pfam" id="PF00155">
    <property type="entry name" value="Aminotran_1_2"/>
    <property type="match status" value="1"/>
</dbReference>
<protein>
    <recommendedName>
        <fullName evidence="7">Aminotransferase</fullName>
        <ecNumber evidence="7">2.6.1.-</ecNumber>
    </recommendedName>
</protein>
<dbReference type="FunFam" id="3.40.640.10:FF:000066">
    <property type="entry name" value="Aspartate aminotransferase"/>
    <property type="match status" value="1"/>
</dbReference>
<gene>
    <name evidence="9" type="ORF">GCM10025791_47690</name>
</gene>
<dbReference type="PRINTS" id="PR00799">
    <property type="entry name" value="TRANSAMINASE"/>
</dbReference>
<dbReference type="Gene3D" id="3.40.640.10">
    <property type="entry name" value="Type I PLP-dependent aspartate aminotransferase-like (Major domain)"/>
    <property type="match status" value="1"/>
</dbReference>
<sequence>MFESMPSLPADPILGLTVACRADTNPNKVDLGVGVYKNEAGVTPVLKAVKQAEAQYDASEASKAYLPAQGTEGFLAQVNDLVFGEGHSAVAAGRVATIQGTGGCGSLRVAAELIKRANSHAKIWISDPSWPNHASLLGSSGLDLAFYPYYDRDQQAIAFDQMMAALANTGPGDVVLVHACCHNPSGADLTTEQWQQLTDLALARGFTPFIDMAYQGFGDGLAIDAQGIRYMADKLPEVVVANSFSKNFGLYRERVGTISIVAQTASQADVVKGQMLNVARAIYSMPPSHGAAIVETILSNPELKSMWLSELDEMRDRILHLRQSLVKAIANTGCERDFSFIERQKGMFSFVGITPSQVEELKTAYSIYMVDSSRINICGLSSSNVAYVADAIASVVSKN</sequence>
<name>A0AAV3UA20_9ALTE</name>
<dbReference type="InterPro" id="IPR015421">
    <property type="entry name" value="PyrdxlP-dep_Trfase_major"/>
</dbReference>
<feature type="domain" description="Aminotransferase class I/classII large" evidence="8">
    <location>
        <begin position="27"/>
        <end position="392"/>
    </location>
</feature>
<keyword evidence="5 7" id="KW-0808">Transferase</keyword>
<dbReference type="InterPro" id="IPR015422">
    <property type="entry name" value="PyrdxlP-dep_Trfase_small"/>
</dbReference>
<proteinExistence type="inferred from homology"/>
<dbReference type="InterPro" id="IPR004839">
    <property type="entry name" value="Aminotransferase_I/II_large"/>
</dbReference>
<dbReference type="GO" id="GO:0005829">
    <property type="term" value="C:cytosol"/>
    <property type="evidence" value="ECO:0007669"/>
    <property type="project" value="TreeGrafter"/>
</dbReference>
<dbReference type="InterPro" id="IPR000796">
    <property type="entry name" value="Asp_trans"/>
</dbReference>
<comment type="cofactor">
    <cofactor evidence="1 7">
        <name>pyridoxal 5'-phosphate</name>
        <dbReference type="ChEBI" id="CHEBI:597326"/>
    </cofactor>
</comment>
<dbReference type="GO" id="GO:0030170">
    <property type="term" value="F:pyridoxal phosphate binding"/>
    <property type="evidence" value="ECO:0007669"/>
    <property type="project" value="InterPro"/>
</dbReference>
<dbReference type="EC" id="2.6.1.-" evidence="7"/>
<evidence type="ECO:0000256" key="5">
    <source>
        <dbReference type="ARBA" id="ARBA00022679"/>
    </source>
</evidence>
<dbReference type="InterPro" id="IPR015424">
    <property type="entry name" value="PyrdxlP-dep_Trfase"/>
</dbReference>
<comment type="subunit">
    <text evidence="3">Homodimer.</text>
</comment>
<dbReference type="AlphaFoldDB" id="A0AAV3UA20"/>
<dbReference type="PANTHER" id="PTHR11879">
    <property type="entry name" value="ASPARTATE AMINOTRANSFERASE"/>
    <property type="match status" value="1"/>
</dbReference>
<dbReference type="PANTHER" id="PTHR11879:SF22">
    <property type="entry name" value="ASPARTATE AMINOTRANSFERASE, MITOCHONDRIAL"/>
    <property type="match status" value="1"/>
</dbReference>
<dbReference type="PROSITE" id="PS00105">
    <property type="entry name" value="AA_TRANSFER_CLASS_1"/>
    <property type="match status" value="1"/>
</dbReference>
<evidence type="ECO:0000313" key="10">
    <source>
        <dbReference type="Proteomes" id="UP001409585"/>
    </source>
</evidence>
<reference evidence="10" key="1">
    <citation type="journal article" date="2019" name="Int. J. Syst. Evol. Microbiol.">
        <title>The Global Catalogue of Microorganisms (GCM) 10K type strain sequencing project: providing services to taxonomists for standard genome sequencing and annotation.</title>
        <authorList>
            <consortium name="The Broad Institute Genomics Platform"/>
            <consortium name="The Broad Institute Genome Sequencing Center for Infectious Disease"/>
            <person name="Wu L."/>
            <person name="Ma J."/>
        </authorList>
    </citation>
    <scope>NUCLEOTIDE SEQUENCE [LARGE SCALE GENOMIC DNA]</scope>
    <source>
        <strain evidence="10">JCM 19134</strain>
    </source>
</reference>
<evidence type="ECO:0000256" key="4">
    <source>
        <dbReference type="ARBA" id="ARBA00022576"/>
    </source>
</evidence>
<keyword evidence="6" id="KW-0663">Pyridoxal phosphate</keyword>
<dbReference type="Gene3D" id="3.90.1150.10">
    <property type="entry name" value="Aspartate Aminotransferase, domain 1"/>
    <property type="match status" value="1"/>
</dbReference>
<evidence type="ECO:0000256" key="3">
    <source>
        <dbReference type="ARBA" id="ARBA00011738"/>
    </source>
</evidence>
<dbReference type="Proteomes" id="UP001409585">
    <property type="component" value="Unassembled WGS sequence"/>
</dbReference>
<comment type="similarity">
    <text evidence="2 7">Belongs to the class-I pyridoxal-phosphate-dependent aminotransferase family.</text>
</comment>
<keyword evidence="10" id="KW-1185">Reference proteome</keyword>
<comment type="caution">
    <text evidence="9">The sequence shown here is derived from an EMBL/GenBank/DDBJ whole genome shotgun (WGS) entry which is preliminary data.</text>
</comment>
<dbReference type="SUPFAM" id="SSF53383">
    <property type="entry name" value="PLP-dependent transferases"/>
    <property type="match status" value="1"/>
</dbReference>
<dbReference type="GO" id="GO:0042802">
    <property type="term" value="F:identical protein binding"/>
    <property type="evidence" value="ECO:0007669"/>
    <property type="project" value="TreeGrafter"/>
</dbReference>
<evidence type="ECO:0000256" key="7">
    <source>
        <dbReference type="RuleBase" id="RU000481"/>
    </source>
</evidence>
<evidence type="ECO:0000256" key="1">
    <source>
        <dbReference type="ARBA" id="ARBA00001933"/>
    </source>
</evidence>
<dbReference type="GO" id="GO:0004069">
    <property type="term" value="F:L-aspartate:2-oxoglutarate aminotransferase activity"/>
    <property type="evidence" value="ECO:0007669"/>
    <property type="project" value="TreeGrafter"/>
</dbReference>
<dbReference type="NCBIfam" id="NF006719">
    <property type="entry name" value="PRK09257.1"/>
    <property type="match status" value="1"/>
</dbReference>
<dbReference type="CDD" id="cd00609">
    <property type="entry name" value="AAT_like"/>
    <property type="match status" value="1"/>
</dbReference>
<dbReference type="FunFam" id="3.90.1150.10:FF:000001">
    <property type="entry name" value="Aspartate aminotransferase"/>
    <property type="match status" value="1"/>
</dbReference>
<evidence type="ECO:0000259" key="8">
    <source>
        <dbReference type="Pfam" id="PF00155"/>
    </source>
</evidence>
<dbReference type="InterPro" id="IPR004838">
    <property type="entry name" value="NHTrfase_class1_PyrdxlP-BS"/>
</dbReference>
<evidence type="ECO:0000256" key="6">
    <source>
        <dbReference type="ARBA" id="ARBA00022898"/>
    </source>
</evidence>
<evidence type="ECO:0000313" key="9">
    <source>
        <dbReference type="EMBL" id="GAA4960739.1"/>
    </source>
</evidence>
<dbReference type="EMBL" id="BAABLX010000079">
    <property type="protein sequence ID" value="GAA4960739.1"/>
    <property type="molecule type" value="Genomic_DNA"/>
</dbReference>
<organism evidence="9 10">
    <name type="scientific">Halioxenophilus aromaticivorans</name>
    <dbReference type="NCBI Taxonomy" id="1306992"/>
    <lineage>
        <taxon>Bacteria</taxon>
        <taxon>Pseudomonadati</taxon>
        <taxon>Pseudomonadota</taxon>
        <taxon>Gammaproteobacteria</taxon>
        <taxon>Alteromonadales</taxon>
        <taxon>Alteromonadaceae</taxon>
        <taxon>Halioxenophilus</taxon>
    </lineage>
</organism>
<accession>A0AAV3UA20</accession>
<evidence type="ECO:0000256" key="2">
    <source>
        <dbReference type="ARBA" id="ARBA00007441"/>
    </source>
</evidence>
<dbReference type="GO" id="GO:0004838">
    <property type="term" value="F:L-tyrosine-2-oxoglutarate transaminase activity"/>
    <property type="evidence" value="ECO:0007669"/>
    <property type="project" value="TreeGrafter"/>
</dbReference>
<dbReference type="RefSeq" id="WP_345427914.1">
    <property type="nucleotide sequence ID" value="NZ_AP031496.1"/>
</dbReference>
<keyword evidence="4 7" id="KW-0032">Aminotransferase</keyword>